<dbReference type="AlphaFoldDB" id="A0A1M6SYG9"/>
<name>A0A1M6SYG9_9FLAO</name>
<proteinExistence type="predicted"/>
<keyword evidence="2" id="KW-1185">Reference proteome</keyword>
<evidence type="ECO:0000313" key="2">
    <source>
        <dbReference type="Proteomes" id="UP000184364"/>
    </source>
</evidence>
<reference evidence="2" key="1">
    <citation type="submission" date="2016-11" db="EMBL/GenBank/DDBJ databases">
        <authorList>
            <person name="Varghese N."/>
            <person name="Submissions S."/>
        </authorList>
    </citation>
    <scope>NUCLEOTIDE SEQUENCE [LARGE SCALE GENOMIC DNA]</scope>
    <source>
        <strain evidence="2">DSM 26899</strain>
    </source>
</reference>
<dbReference type="Proteomes" id="UP000184364">
    <property type="component" value="Unassembled WGS sequence"/>
</dbReference>
<dbReference type="STRING" id="1302687.SAMN05444267_1004168"/>
<dbReference type="EMBL" id="FRAV01000004">
    <property type="protein sequence ID" value="SHK49736.1"/>
    <property type="molecule type" value="Genomic_DNA"/>
</dbReference>
<protein>
    <submittedName>
        <fullName evidence="1">Uncharacterized protein</fullName>
    </submittedName>
</protein>
<evidence type="ECO:0000313" key="1">
    <source>
        <dbReference type="EMBL" id="SHK49736.1"/>
    </source>
</evidence>
<accession>A0A1M6SYG9</accession>
<sequence length="181" mass="21872">MLVENLQHLNIELKKYLEQISPQLIVDLTDLINDKNINYLNNKSKNNCKALYFEYQYDYLDIIFWSVDQAGERITELIRLPSKKIDRIDEEWSALIPKQIWEAAADFEDTYEDDDFDDILDEYNTEKYELFESWFLECWKKATEQTKVEVDAYFSIHDTYFKTDLHSMETINTDEINERYQ</sequence>
<organism evidence="1 2">
    <name type="scientific">Chryseobacterium polytrichastri</name>
    <dbReference type="NCBI Taxonomy" id="1302687"/>
    <lineage>
        <taxon>Bacteria</taxon>
        <taxon>Pseudomonadati</taxon>
        <taxon>Bacteroidota</taxon>
        <taxon>Flavobacteriia</taxon>
        <taxon>Flavobacteriales</taxon>
        <taxon>Weeksellaceae</taxon>
        <taxon>Chryseobacterium group</taxon>
        <taxon>Chryseobacterium</taxon>
    </lineage>
</organism>
<gene>
    <name evidence="1" type="ORF">SAMN05444267_1004168</name>
</gene>